<dbReference type="EnsemblMetazoa" id="Aqu2.1.02632_001">
    <property type="protein sequence ID" value="Aqu2.1.02632_001"/>
    <property type="gene ID" value="Aqu2.1.02632"/>
</dbReference>
<dbReference type="InterPro" id="IPR015421">
    <property type="entry name" value="PyrdxlP-dep_Trfase_major"/>
</dbReference>
<evidence type="ECO:0000256" key="6">
    <source>
        <dbReference type="ARBA" id="ARBA00022898"/>
    </source>
</evidence>
<dbReference type="PANTHER" id="PTHR11879:SF22">
    <property type="entry name" value="ASPARTATE AMINOTRANSFERASE, MITOCHONDRIAL"/>
    <property type="match status" value="1"/>
</dbReference>
<dbReference type="GO" id="GO:0006520">
    <property type="term" value="P:amino acid metabolic process"/>
    <property type="evidence" value="ECO:0007669"/>
    <property type="project" value="InterPro"/>
</dbReference>
<evidence type="ECO:0000313" key="13">
    <source>
        <dbReference type="EnsemblMetazoa" id="Aqu2.1.02632_001"/>
    </source>
</evidence>
<dbReference type="InParanoid" id="A0A1X7SKQ8"/>
<dbReference type="InterPro" id="IPR000796">
    <property type="entry name" value="Asp_trans"/>
</dbReference>
<dbReference type="GO" id="GO:0004069">
    <property type="term" value="F:L-aspartate:2-oxoglutarate aminotransferase activity"/>
    <property type="evidence" value="ECO:0007669"/>
    <property type="project" value="UniProtKB-EC"/>
</dbReference>
<evidence type="ECO:0000256" key="4">
    <source>
        <dbReference type="ARBA" id="ARBA00022576"/>
    </source>
</evidence>
<dbReference type="STRING" id="400682.A0A1X7SKQ8"/>
<dbReference type="GO" id="GO:0030170">
    <property type="term" value="F:pyridoxal phosphate binding"/>
    <property type="evidence" value="ECO:0007669"/>
    <property type="project" value="InterPro"/>
</dbReference>
<sequence>FCGVIPNDDNHEVEEWKEISKICKDCGHFVVIDNVYQGFACGCHEKDATGIRRLVEDENNLAICQTFSKNFGLYGERVGTATIVCSSVDEKRIVESHLKLVIRPMYSNPPINRARIATEILTNPQYRNQWFYLTRQDFTEF</sequence>
<dbReference type="GO" id="GO:0005739">
    <property type="term" value="C:mitochondrion"/>
    <property type="evidence" value="ECO:0007669"/>
    <property type="project" value="TreeGrafter"/>
</dbReference>
<keyword evidence="6" id="KW-0663">Pyridoxal phosphate</keyword>
<dbReference type="Gene3D" id="3.40.640.10">
    <property type="entry name" value="Type I PLP-dependent aspartate aminotransferase-like (Major domain)"/>
    <property type="match status" value="1"/>
</dbReference>
<dbReference type="SUPFAM" id="SSF53383">
    <property type="entry name" value="PLP-dependent transferases"/>
    <property type="match status" value="1"/>
</dbReference>
<dbReference type="OrthoDB" id="6752799at2759"/>
<evidence type="ECO:0000256" key="7">
    <source>
        <dbReference type="ARBA" id="ARBA00040891"/>
    </source>
</evidence>
<evidence type="ECO:0000256" key="9">
    <source>
        <dbReference type="ARBA" id="ARBA00041746"/>
    </source>
</evidence>
<evidence type="ECO:0000256" key="10">
    <source>
        <dbReference type="ARBA" id="ARBA00042867"/>
    </source>
</evidence>
<evidence type="ECO:0000256" key="1">
    <source>
        <dbReference type="ARBA" id="ARBA00001933"/>
    </source>
</evidence>
<keyword evidence="4" id="KW-0032">Aminotransferase</keyword>
<evidence type="ECO:0000256" key="11">
    <source>
        <dbReference type="ARBA" id="ARBA00042891"/>
    </source>
</evidence>
<dbReference type="InterPro" id="IPR004839">
    <property type="entry name" value="Aminotransferase_I/II_large"/>
</dbReference>
<comment type="cofactor">
    <cofactor evidence="1">
        <name>pyridoxal 5'-phosphate</name>
        <dbReference type="ChEBI" id="CHEBI:597326"/>
    </cofactor>
</comment>
<evidence type="ECO:0000256" key="3">
    <source>
        <dbReference type="ARBA" id="ARBA00012753"/>
    </source>
</evidence>
<dbReference type="PANTHER" id="PTHR11879">
    <property type="entry name" value="ASPARTATE AMINOTRANSFERASE"/>
    <property type="match status" value="1"/>
</dbReference>
<organism evidence="13">
    <name type="scientific">Amphimedon queenslandica</name>
    <name type="common">Sponge</name>
    <dbReference type="NCBI Taxonomy" id="400682"/>
    <lineage>
        <taxon>Eukaryota</taxon>
        <taxon>Metazoa</taxon>
        <taxon>Porifera</taxon>
        <taxon>Demospongiae</taxon>
        <taxon>Heteroscleromorpha</taxon>
        <taxon>Haplosclerida</taxon>
        <taxon>Niphatidae</taxon>
        <taxon>Amphimedon</taxon>
    </lineage>
</organism>
<proteinExistence type="predicted"/>
<feature type="domain" description="Aminotransferase class I/classII large" evidence="12">
    <location>
        <begin position="13"/>
        <end position="133"/>
    </location>
</feature>
<dbReference type="eggNOG" id="KOG1411">
    <property type="taxonomic scope" value="Eukaryota"/>
</dbReference>
<evidence type="ECO:0000259" key="12">
    <source>
        <dbReference type="Pfam" id="PF00155"/>
    </source>
</evidence>
<dbReference type="InterPro" id="IPR015424">
    <property type="entry name" value="PyrdxlP-dep_Trfase"/>
</dbReference>
<evidence type="ECO:0000256" key="2">
    <source>
        <dbReference type="ARBA" id="ARBA00011738"/>
    </source>
</evidence>
<protein>
    <recommendedName>
        <fullName evidence="7">Aspartate aminotransferase, mitochondrial</fullName>
        <ecNumber evidence="3">2.6.1.1</ecNumber>
    </recommendedName>
    <alternativeName>
        <fullName evidence="8">Kynurenine aminotransferase 4</fullName>
    </alternativeName>
    <alternativeName>
        <fullName evidence="11">Kynurenine aminotransferase IV</fullName>
    </alternativeName>
    <alternativeName>
        <fullName evidence="10">Kynurenine--oxoglutarate transaminase 4</fullName>
    </alternativeName>
    <alternativeName>
        <fullName evidence="9">Kynurenine--oxoglutarate transaminase IV</fullName>
    </alternativeName>
</protein>
<dbReference type="Pfam" id="PF00155">
    <property type="entry name" value="Aminotran_1_2"/>
    <property type="match status" value="1"/>
</dbReference>
<evidence type="ECO:0000256" key="8">
    <source>
        <dbReference type="ARBA" id="ARBA00041257"/>
    </source>
</evidence>
<dbReference type="AlphaFoldDB" id="A0A1X7SKQ8"/>
<dbReference type="PRINTS" id="PR00799">
    <property type="entry name" value="TRANSAMINASE"/>
</dbReference>
<comment type="subunit">
    <text evidence="2">Homodimer.</text>
</comment>
<accession>A0A1X7SKQ8</accession>
<reference evidence="13" key="1">
    <citation type="submission" date="2017-05" db="UniProtKB">
        <authorList>
            <consortium name="EnsemblMetazoa"/>
        </authorList>
    </citation>
    <scope>IDENTIFICATION</scope>
</reference>
<dbReference type="EC" id="2.6.1.1" evidence="3"/>
<name>A0A1X7SKQ8_AMPQE</name>
<evidence type="ECO:0000256" key="5">
    <source>
        <dbReference type="ARBA" id="ARBA00022679"/>
    </source>
</evidence>
<keyword evidence="5" id="KW-0808">Transferase</keyword>